<evidence type="ECO:0000313" key="3">
    <source>
        <dbReference type="Proteomes" id="UP000777482"/>
    </source>
</evidence>
<feature type="chain" id="PRO_5040425157" evidence="1">
    <location>
        <begin position="28"/>
        <end position="205"/>
    </location>
</feature>
<dbReference type="Pfam" id="PF10681">
    <property type="entry name" value="Rot1"/>
    <property type="match status" value="1"/>
</dbReference>
<dbReference type="EMBL" id="PUHQ01000055">
    <property type="protein sequence ID" value="KAG0659289.1"/>
    <property type="molecule type" value="Genomic_DNA"/>
</dbReference>
<feature type="signal peptide" evidence="1">
    <location>
        <begin position="1"/>
        <end position="27"/>
    </location>
</feature>
<dbReference type="GO" id="GO:0006458">
    <property type="term" value="P:'de novo' protein folding"/>
    <property type="evidence" value="ECO:0007669"/>
    <property type="project" value="InterPro"/>
</dbReference>
<reference evidence="2 3" key="1">
    <citation type="submission" date="2020-11" db="EMBL/GenBank/DDBJ databases">
        <title>Kefir isolates.</title>
        <authorList>
            <person name="Marcisauskas S."/>
            <person name="Kim Y."/>
            <person name="Blasche S."/>
        </authorList>
    </citation>
    <scope>NUCLEOTIDE SEQUENCE [LARGE SCALE GENOMIC DNA]</scope>
    <source>
        <strain evidence="2 3">KR</strain>
    </source>
</reference>
<comment type="caution">
    <text evidence="2">The sequence shown here is derived from an EMBL/GenBank/DDBJ whole genome shotgun (WGS) entry which is preliminary data.</text>
</comment>
<sequence length="205" mass="22306">MLRLPTLLASALSLALALAFAIGSASAQNNNVTSLYGTWTSGTGAVVTGPGFADPMNNDRPFIYPANTGIAYSFTDDGYFETAQYRFQGNASHPGCPTAVIFWQHGTYQLHANGSLTMSPAPFADDGRLQTQNPCTPTTSVLTYYNEWEMWDQWEINIDTNHQAYSIRAQNYNGKVPRLFLTTRPPSMLPTTSLTAIFTNSSAGA</sequence>
<name>A0A9P7B5J9_RHOMI</name>
<protein>
    <submittedName>
        <fullName evidence="2">Reversal of tor2 lethality</fullName>
    </submittedName>
</protein>
<dbReference type="AlphaFoldDB" id="A0A9P7B5J9"/>
<proteinExistence type="predicted"/>
<accession>A0A9P7B5J9</accession>
<keyword evidence="3" id="KW-1185">Reference proteome</keyword>
<keyword evidence="1" id="KW-0732">Signal</keyword>
<dbReference type="GO" id="GO:0051082">
    <property type="term" value="F:unfolded protein binding"/>
    <property type="evidence" value="ECO:0007669"/>
    <property type="project" value="TreeGrafter"/>
</dbReference>
<evidence type="ECO:0000256" key="1">
    <source>
        <dbReference type="SAM" id="SignalP"/>
    </source>
</evidence>
<dbReference type="InterPro" id="IPR019623">
    <property type="entry name" value="Rot1"/>
</dbReference>
<evidence type="ECO:0000313" key="2">
    <source>
        <dbReference type="EMBL" id="KAG0659289.1"/>
    </source>
</evidence>
<gene>
    <name evidence="2" type="primary">ROT1_2</name>
    <name evidence="2" type="ORF">C6P46_005219</name>
</gene>
<dbReference type="Proteomes" id="UP000777482">
    <property type="component" value="Unassembled WGS sequence"/>
</dbReference>
<dbReference type="PANTHER" id="PTHR28090:SF2">
    <property type="entry name" value="PROTEIN ROT1"/>
    <property type="match status" value="1"/>
</dbReference>
<dbReference type="OrthoDB" id="5327821at2759"/>
<dbReference type="GO" id="GO:0005789">
    <property type="term" value="C:endoplasmic reticulum membrane"/>
    <property type="evidence" value="ECO:0007669"/>
    <property type="project" value="TreeGrafter"/>
</dbReference>
<organism evidence="2 3">
    <name type="scientific">Rhodotorula mucilaginosa</name>
    <name type="common">Yeast</name>
    <name type="synonym">Rhodotorula rubra</name>
    <dbReference type="NCBI Taxonomy" id="5537"/>
    <lineage>
        <taxon>Eukaryota</taxon>
        <taxon>Fungi</taxon>
        <taxon>Dikarya</taxon>
        <taxon>Basidiomycota</taxon>
        <taxon>Pucciniomycotina</taxon>
        <taxon>Microbotryomycetes</taxon>
        <taxon>Sporidiobolales</taxon>
        <taxon>Sporidiobolaceae</taxon>
        <taxon>Rhodotorula</taxon>
    </lineage>
</organism>
<dbReference type="PANTHER" id="PTHR28090">
    <property type="entry name" value="PROTEIN ROT1"/>
    <property type="match status" value="1"/>
</dbReference>